<dbReference type="Gene3D" id="3.40.50.790">
    <property type="match status" value="1"/>
</dbReference>
<name>A0AAF3ELH3_9BILA</name>
<dbReference type="InterPro" id="IPR023674">
    <property type="entry name" value="Ribosomal_uL1-like"/>
</dbReference>
<accession>A0AAF3ELH3</accession>
<dbReference type="AlphaFoldDB" id="A0AAF3ELH3"/>
<dbReference type="WBParaSite" id="MBELARI_LOCUS14856">
    <property type="protein sequence ID" value="MBELARI_LOCUS14856"/>
    <property type="gene ID" value="MBELARI_LOCUS14856"/>
</dbReference>
<sequence>MTAKTKQGASMKSSKSLVDETTDEKKDEKAEIVASSVDSAKEITVAKEQVRKALKALKTHAAKTSSKSLFPEIDQSVQLLVCYKKPALVNNGMKRRIVLPHSDRSIKNTTICLIMPDLDQSASARTDADVSKQSREWAAMIEEEHGITIGEHVSKIINKRQLEREYGSFKQRRDLASAYDLFMVDARVSKSVRNFVGKEFARAHKVPLEFKYDKPLASSIEKTLRTTIFSTRARMPRVAVRCGHLGQPISDLALNVDEVIDSVAQHCPGGFNNVRSLYLQLPSGVPSLCLHMDNGSANDVALTAPEKFKRRKHEIEGELSTLPDGLKVAVLPTGQARVLREDDSLAVYYPTVNDEWEENDDMRPVLNPDKINKKKLKRKALKEKAEAKKNKAKGASLKNIAGLLCSPGDLKEENQEIKEEGEDVKEDIKEEDHDNESDADEAPPVKKVKKTPALKKHPLKMSKQKKGKH</sequence>
<dbReference type="SUPFAM" id="SSF56808">
    <property type="entry name" value="Ribosomal protein L1"/>
    <property type="match status" value="1"/>
</dbReference>
<dbReference type="Proteomes" id="UP000887575">
    <property type="component" value="Unassembled WGS sequence"/>
</dbReference>
<reference evidence="3" key="1">
    <citation type="submission" date="2024-02" db="UniProtKB">
        <authorList>
            <consortium name="WormBaseParasite"/>
        </authorList>
    </citation>
    <scope>IDENTIFICATION</scope>
</reference>
<feature type="region of interest" description="Disordered" evidence="1">
    <location>
        <begin position="1"/>
        <end position="33"/>
    </location>
</feature>
<feature type="compositionally biased region" description="Basic and acidic residues" evidence="1">
    <location>
        <begin position="409"/>
        <end position="418"/>
    </location>
</feature>
<dbReference type="InterPro" id="IPR016095">
    <property type="entry name" value="Ribosomal_uL1_3-a/b-sand"/>
</dbReference>
<organism evidence="2 3">
    <name type="scientific">Mesorhabditis belari</name>
    <dbReference type="NCBI Taxonomy" id="2138241"/>
    <lineage>
        <taxon>Eukaryota</taxon>
        <taxon>Metazoa</taxon>
        <taxon>Ecdysozoa</taxon>
        <taxon>Nematoda</taxon>
        <taxon>Chromadorea</taxon>
        <taxon>Rhabditida</taxon>
        <taxon>Rhabditina</taxon>
        <taxon>Rhabditomorpha</taxon>
        <taxon>Rhabditoidea</taxon>
        <taxon>Rhabditidae</taxon>
        <taxon>Mesorhabditinae</taxon>
        <taxon>Mesorhabditis</taxon>
    </lineage>
</organism>
<evidence type="ECO:0000313" key="2">
    <source>
        <dbReference type="Proteomes" id="UP000887575"/>
    </source>
</evidence>
<feature type="region of interest" description="Disordered" evidence="1">
    <location>
        <begin position="406"/>
        <end position="469"/>
    </location>
</feature>
<feature type="compositionally biased region" description="Polar residues" evidence="1">
    <location>
        <begin position="1"/>
        <end position="16"/>
    </location>
</feature>
<evidence type="ECO:0000256" key="1">
    <source>
        <dbReference type="SAM" id="MobiDB-lite"/>
    </source>
</evidence>
<dbReference type="InterPro" id="IPR028364">
    <property type="entry name" value="Ribosomal_uL1/biogenesis"/>
</dbReference>
<feature type="compositionally biased region" description="Basic residues" evidence="1">
    <location>
        <begin position="446"/>
        <end position="469"/>
    </location>
</feature>
<keyword evidence="2" id="KW-1185">Reference proteome</keyword>
<protein>
    <submittedName>
        <fullName evidence="3">Ribosomal L1 domain-containing protein 1</fullName>
    </submittedName>
</protein>
<dbReference type="Pfam" id="PF00687">
    <property type="entry name" value="Ribosomal_L1"/>
    <property type="match status" value="1"/>
</dbReference>
<evidence type="ECO:0000313" key="3">
    <source>
        <dbReference type="WBParaSite" id="MBELARI_LOCUS14856"/>
    </source>
</evidence>
<proteinExistence type="predicted"/>